<dbReference type="InterPro" id="IPR051132">
    <property type="entry name" value="3-5_Exonuclease_domain"/>
</dbReference>
<dbReference type="AlphaFoldDB" id="A0AAD7QBB7"/>
<dbReference type="Proteomes" id="UP001163823">
    <property type="component" value="Chromosome 3"/>
</dbReference>
<dbReference type="InterPro" id="IPR012337">
    <property type="entry name" value="RNaseH-like_sf"/>
</dbReference>
<dbReference type="GO" id="GO:0008408">
    <property type="term" value="F:3'-5' exonuclease activity"/>
    <property type="evidence" value="ECO:0007669"/>
    <property type="project" value="InterPro"/>
</dbReference>
<dbReference type="GO" id="GO:0003676">
    <property type="term" value="F:nucleic acid binding"/>
    <property type="evidence" value="ECO:0007669"/>
    <property type="project" value="InterPro"/>
</dbReference>
<dbReference type="Pfam" id="PF01612">
    <property type="entry name" value="DNA_pol_A_exo1"/>
    <property type="match status" value="1"/>
</dbReference>
<dbReference type="GO" id="GO:0006139">
    <property type="term" value="P:nucleobase-containing compound metabolic process"/>
    <property type="evidence" value="ECO:0007669"/>
    <property type="project" value="InterPro"/>
</dbReference>
<organism evidence="5 6">
    <name type="scientific">Quillaja saponaria</name>
    <name type="common">Soap bark tree</name>
    <dbReference type="NCBI Taxonomy" id="32244"/>
    <lineage>
        <taxon>Eukaryota</taxon>
        <taxon>Viridiplantae</taxon>
        <taxon>Streptophyta</taxon>
        <taxon>Embryophyta</taxon>
        <taxon>Tracheophyta</taxon>
        <taxon>Spermatophyta</taxon>
        <taxon>Magnoliopsida</taxon>
        <taxon>eudicotyledons</taxon>
        <taxon>Gunneridae</taxon>
        <taxon>Pentapetalae</taxon>
        <taxon>rosids</taxon>
        <taxon>fabids</taxon>
        <taxon>Fabales</taxon>
        <taxon>Quillajaceae</taxon>
        <taxon>Quillaja</taxon>
    </lineage>
</organism>
<keyword evidence="3" id="KW-1133">Transmembrane helix</keyword>
<keyword evidence="1" id="KW-0540">Nuclease</keyword>
<evidence type="ECO:0000256" key="3">
    <source>
        <dbReference type="SAM" id="Phobius"/>
    </source>
</evidence>
<proteinExistence type="predicted"/>
<dbReference type="GO" id="GO:0005737">
    <property type="term" value="C:cytoplasm"/>
    <property type="evidence" value="ECO:0007669"/>
    <property type="project" value="TreeGrafter"/>
</dbReference>
<protein>
    <submittedName>
        <fullName evidence="5">Werner syndrome-like exonuclease-like protein</fullName>
    </submittedName>
</protein>
<evidence type="ECO:0000259" key="4">
    <source>
        <dbReference type="Pfam" id="PF01612"/>
    </source>
</evidence>
<reference evidence="5" key="1">
    <citation type="journal article" date="2023" name="Science">
        <title>Elucidation of the pathway for biosynthesis of saponin adjuvants from the soapbark tree.</title>
        <authorList>
            <person name="Reed J."/>
            <person name="Orme A."/>
            <person name="El-Demerdash A."/>
            <person name="Owen C."/>
            <person name="Martin L.B.B."/>
            <person name="Misra R.C."/>
            <person name="Kikuchi S."/>
            <person name="Rejzek M."/>
            <person name="Martin A.C."/>
            <person name="Harkess A."/>
            <person name="Leebens-Mack J."/>
            <person name="Louveau T."/>
            <person name="Stephenson M.J."/>
            <person name="Osbourn A."/>
        </authorList>
    </citation>
    <scope>NUCLEOTIDE SEQUENCE</scope>
    <source>
        <strain evidence="5">S10</strain>
    </source>
</reference>
<evidence type="ECO:0000313" key="5">
    <source>
        <dbReference type="EMBL" id="KAJ7978155.1"/>
    </source>
</evidence>
<keyword evidence="6" id="KW-1185">Reference proteome</keyword>
<evidence type="ECO:0000313" key="6">
    <source>
        <dbReference type="Proteomes" id="UP001163823"/>
    </source>
</evidence>
<dbReference type="Gene3D" id="3.30.420.10">
    <property type="entry name" value="Ribonuclease H-like superfamily/Ribonuclease H"/>
    <property type="match status" value="1"/>
</dbReference>
<gene>
    <name evidence="5" type="ORF">O6P43_007663</name>
</gene>
<dbReference type="InterPro" id="IPR036397">
    <property type="entry name" value="RNaseH_sf"/>
</dbReference>
<dbReference type="EMBL" id="JARAOO010000003">
    <property type="protein sequence ID" value="KAJ7978154.1"/>
    <property type="molecule type" value="Genomic_DNA"/>
</dbReference>
<dbReference type="PANTHER" id="PTHR13620:SF102">
    <property type="entry name" value="PROTEIN RISC-INTERACTING CLEARING 3'-5' EXORIBONUCLEASE 2"/>
    <property type="match status" value="1"/>
</dbReference>
<accession>A0AAD7QBB7</accession>
<dbReference type="KEGG" id="qsa:O6P43_007663"/>
<keyword evidence="5" id="KW-0269">Exonuclease</keyword>
<dbReference type="GO" id="GO:0005634">
    <property type="term" value="C:nucleus"/>
    <property type="evidence" value="ECO:0007669"/>
    <property type="project" value="TreeGrafter"/>
</dbReference>
<dbReference type="EMBL" id="JARAOO010000003">
    <property type="protein sequence ID" value="KAJ7978155.1"/>
    <property type="molecule type" value="Genomic_DNA"/>
</dbReference>
<name>A0AAD7QBB7_QUISA</name>
<dbReference type="SUPFAM" id="SSF53098">
    <property type="entry name" value="Ribonuclease H-like"/>
    <property type="match status" value="1"/>
</dbReference>
<dbReference type="InterPro" id="IPR002562">
    <property type="entry name" value="3'-5'_exonuclease_dom"/>
</dbReference>
<keyword evidence="3" id="KW-0472">Membrane</keyword>
<evidence type="ECO:0000256" key="2">
    <source>
        <dbReference type="ARBA" id="ARBA00022801"/>
    </source>
</evidence>
<feature type="domain" description="3'-5' exonuclease" evidence="4">
    <location>
        <begin position="116"/>
        <end position="235"/>
    </location>
</feature>
<sequence>MSRGRRRLMERRETPGILKSQKQRKRFNLYFVCFHACDLHLLPFLAFLSKAFSFSHFSLQNPKMEYFLTRIPDPESVRKMADGSKVETVVVSASDHDTIHLHLQLLTVYIQDDKDAIVGFDTEWSLAQQSPGSKVEARTTLIKLGTRYGCLLVTLEPLDRKLTDKPMSAILNKFLMNKDIIFVGVHIKQDLEKLKRDFGIEVRNAVELSELAANVLREPRLLAYSIRGLAREVLATAGWEKGFECDVVAELGWGLSY</sequence>
<keyword evidence="3" id="KW-0812">Transmembrane</keyword>
<feature type="transmembrane region" description="Helical" evidence="3">
    <location>
        <begin position="27"/>
        <end position="48"/>
    </location>
</feature>
<comment type="caution">
    <text evidence="5">The sequence shown here is derived from an EMBL/GenBank/DDBJ whole genome shotgun (WGS) entry which is preliminary data.</text>
</comment>
<evidence type="ECO:0000256" key="1">
    <source>
        <dbReference type="ARBA" id="ARBA00022722"/>
    </source>
</evidence>
<keyword evidence="2" id="KW-0378">Hydrolase</keyword>
<dbReference type="PANTHER" id="PTHR13620">
    <property type="entry name" value="3-5 EXONUCLEASE"/>
    <property type="match status" value="1"/>
</dbReference>